<keyword evidence="9" id="KW-0378">Hydrolase</keyword>
<dbReference type="Gene3D" id="1.10.1670.10">
    <property type="entry name" value="Helix-hairpin-Helix base-excision DNA repair enzymes (C-terminal)"/>
    <property type="match status" value="1"/>
</dbReference>
<keyword evidence="13 14" id="KW-0326">Glycosidase</keyword>
<dbReference type="SMART" id="SM00525">
    <property type="entry name" value="FES"/>
    <property type="match status" value="1"/>
</dbReference>
<keyword evidence="17" id="KW-1185">Reference proteome</keyword>
<organism evidence="16 17">
    <name type="scientific">Aquipluma nitroreducens</name>
    <dbReference type="NCBI Taxonomy" id="2010828"/>
    <lineage>
        <taxon>Bacteria</taxon>
        <taxon>Pseudomonadati</taxon>
        <taxon>Bacteroidota</taxon>
        <taxon>Bacteroidia</taxon>
        <taxon>Marinilabiliales</taxon>
        <taxon>Prolixibacteraceae</taxon>
        <taxon>Aquipluma</taxon>
    </lineage>
</organism>
<evidence type="ECO:0000256" key="3">
    <source>
        <dbReference type="ARBA" id="ARBA00008343"/>
    </source>
</evidence>
<evidence type="ECO:0000259" key="15">
    <source>
        <dbReference type="SMART" id="SM00478"/>
    </source>
</evidence>
<gene>
    <name evidence="16" type="ORF">AQPE_3251</name>
</gene>
<evidence type="ECO:0000256" key="5">
    <source>
        <dbReference type="ARBA" id="ARBA00022023"/>
    </source>
</evidence>
<evidence type="ECO:0000313" key="16">
    <source>
        <dbReference type="EMBL" id="BBE19078.1"/>
    </source>
</evidence>
<dbReference type="SMART" id="SM00478">
    <property type="entry name" value="ENDO3c"/>
    <property type="match status" value="1"/>
</dbReference>
<dbReference type="CDD" id="cd03431">
    <property type="entry name" value="NUDIX_DNA_Glycosylase_C-MutY"/>
    <property type="match status" value="1"/>
</dbReference>
<reference evidence="16" key="1">
    <citation type="journal article" date="2020" name="Int. J. Syst. Evol. Microbiol.">
        <title>Aquipluma nitroreducens gen. nov. sp. nov., a novel facultatively anaerobic bacterium isolated from a freshwater lake.</title>
        <authorList>
            <person name="Watanabe M."/>
            <person name="Kojima H."/>
            <person name="Fukui M."/>
        </authorList>
    </citation>
    <scope>NUCLEOTIDE SEQUENCE</scope>
    <source>
        <strain evidence="16">MeG22</strain>
    </source>
</reference>
<evidence type="ECO:0000256" key="4">
    <source>
        <dbReference type="ARBA" id="ARBA00012045"/>
    </source>
</evidence>
<evidence type="ECO:0000256" key="14">
    <source>
        <dbReference type="RuleBase" id="RU365096"/>
    </source>
</evidence>
<evidence type="ECO:0000256" key="7">
    <source>
        <dbReference type="ARBA" id="ARBA00022723"/>
    </source>
</evidence>
<feature type="domain" description="HhH-GPD" evidence="15">
    <location>
        <begin position="36"/>
        <end position="187"/>
    </location>
</feature>
<dbReference type="GO" id="GO:0051539">
    <property type="term" value="F:4 iron, 4 sulfur cluster binding"/>
    <property type="evidence" value="ECO:0007669"/>
    <property type="project" value="UniProtKB-UniRule"/>
</dbReference>
<dbReference type="SUPFAM" id="SSF48150">
    <property type="entry name" value="DNA-glycosylase"/>
    <property type="match status" value="1"/>
</dbReference>
<dbReference type="Pfam" id="PF00730">
    <property type="entry name" value="HhH-GPD"/>
    <property type="match status" value="1"/>
</dbReference>
<evidence type="ECO:0000313" key="17">
    <source>
        <dbReference type="Proteomes" id="UP001193389"/>
    </source>
</evidence>
<dbReference type="InterPro" id="IPR015797">
    <property type="entry name" value="NUDIX_hydrolase-like_dom_sf"/>
</dbReference>
<dbReference type="GO" id="GO:0046872">
    <property type="term" value="F:metal ion binding"/>
    <property type="evidence" value="ECO:0007669"/>
    <property type="project" value="UniProtKB-UniRule"/>
</dbReference>
<dbReference type="GO" id="GO:0032357">
    <property type="term" value="F:oxidized purine DNA binding"/>
    <property type="evidence" value="ECO:0007669"/>
    <property type="project" value="TreeGrafter"/>
</dbReference>
<evidence type="ECO:0000256" key="10">
    <source>
        <dbReference type="ARBA" id="ARBA00023004"/>
    </source>
</evidence>
<dbReference type="InterPro" id="IPR000445">
    <property type="entry name" value="HhH_motif"/>
</dbReference>
<evidence type="ECO:0000256" key="6">
    <source>
        <dbReference type="ARBA" id="ARBA00022485"/>
    </source>
</evidence>
<dbReference type="InterPro" id="IPR005760">
    <property type="entry name" value="A/G_AdeGlyc_MutY"/>
</dbReference>
<dbReference type="InterPro" id="IPR003265">
    <property type="entry name" value="HhH-GPD_domain"/>
</dbReference>
<dbReference type="GO" id="GO:0035485">
    <property type="term" value="F:adenine/guanine mispair binding"/>
    <property type="evidence" value="ECO:0007669"/>
    <property type="project" value="TreeGrafter"/>
</dbReference>
<dbReference type="EC" id="3.2.2.31" evidence="4 14"/>
<dbReference type="PANTHER" id="PTHR42944:SF1">
    <property type="entry name" value="ADENINE DNA GLYCOSYLASE"/>
    <property type="match status" value="1"/>
</dbReference>
<dbReference type="GO" id="GO:0034039">
    <property type="term" value="F:8-oxo-7,8-dihydroguanine DNA N-glycosylase activity"/>
    <property type="evidence" value="ECO:0007669"/>
    <property type="project" value="TreeGrafter"/>
</dbReference>
<dbReference type="RefSeq" id="WP_318347351.1">
    <property type="nucleotide sequence ID" value="NZ_AP018694.1"/>
</dbReference>
<evidence type="ECO:0000256" key="8">
    <source>
        <dbReference type="ARBA" id="ARBA00022763"/>
    </source>
</evidence>
<dbReference type="GO" id="GO:0006298">
    <property type="term" value="P:mismatch repair"/>
    <property type="evidence" value="ECO:0007669"/>
    <property type="project" value="TreeGrafter"/>
</dbReference>
<dbReference type="InterPro" id="IPR029119">
    <property type="entry name" value="MutY_C"/>
</dbReference>
<evidence type="ECO:0000256" key="9">
    <source>
        <dbReference type="ARBA" id="ARBA00022801"/>
    </source>
</evidence>
<evidence type="ECO:0000256" key="2">
    <source>
        <dbReference type="ARBA" id="ARBA00002933"/>
    </source>
</evidence>
<dbReference type="Pfam" id="PF00633">
    <property type="entry name" value="HHH"/>
    <property type="match status" value="1"/>
</dbReference>
<dbReference type="FunFam" id="1.10.340.30:FF:000002">
    <property type="entry name" value="Adenine DNA glycosylase"/>
    <property type="match status" value="1"/>
</dbReference>
<dbReference type="InterPro" id="IPR023170">
    <property type="entry name" value="HhH_base_excis_C"/>
</dbReference>
<dbReference type="CDD" id="cd00056">
    <property type="entry name" value="ENDO3c"/>
    <property type="match status" value="1"/>
</dbReference>
<proteinExistence type="inferred from homology"/>
<keyword evidence="10 14" id="KW-0408">Iron</keyword>
<dbReference type="Pfam" id="PF14815">
    <property type="entry name" value="NUDIX_4"/>
    <property type="match status" value="1"/>
</dbReference>
<protein>
    <recommendedName>
        <fullName evidence="5 14">Adenine DNA glycosylase</fullName>
        <ecNumber evidence="4 14">3.2.2.31</ecNumber>
    </recommendedName>
</protein>
<dbReference type="InterPro" id="IPR044298">
    <property type="entry name" value="MIG/MutY"/>
</dbReference>
<dbReference type="Gene3D" id="1.10.340.30">
    <property type="entry name" value="Hypothetical protein, domain 2"/>
    <property type="match status" value="1"/>
</dbReference>
<comment type="function">
    <text evidence="2">Adenine glycosylase active on G-A mispairs. MutY also corrects error-prone DNA synthesis past GO lesions which are due to the oxidatively damaged form of guanine: 7,8-dihydro-8-oxoguanine (8-oxo-dGTP).</text>
</comment>
<keyword evidence="6" id="KW-0004">4Fe-4S</keyword>
<evidence type="ECO:0000256" key="12">
    <source>
        <dbReference type="ARBA" id="ARBA00023204"/>
    </source>
</evidence>
<sequence>MDFFNSPVHSWYSLYKRDLPWRNTRNPYLIWLSEIILQQTRIDQGMAYYSRFAAEFPTISDLADAPEDQILKLWQGLGYYSRARNLHFTAKFIQQNYNGIFPDNYNTIRSLKGIGEYTAAAIASISFNLEYPTVDGNVYRVLSRFFGIADPIDTSSGKKTFNNLAIELIKGVDPGMHNQAIMEFGALQCTPKGPNCNQCPLKERCFAFLNQKITELPVKQNKTKQRDRHFNYLVLSHRNHTWIRKREGKDIWKNLFEFPFIETEDEISIEKLTTLTEFDRIISTTDQAIIENVSDWKIHILSHQRIHYRFVRIQLTDKINGTEDFIRVNKEDIFNFAVPKLLETYLNEYMKNV</sequence>
<evidence type="ECO:0000256" key="11">
    <source>
        <dbReference type="ARBA" id="ARBA00023014"/>
    </source>
</evidence>
<accession>A0A5K7SBZ0</accession>
<dbReference type="EMBL" id="AP018694">
    <property type="protein sequence ID" value="BBE19078.1"/>
    <property type="molecule type" value="Genomic_DNA"/>
</dbReference>
<name>A0A5K7SBZ0_9BACT</name>
<dbReference type="NCBIfam" id="TIGR01084">
    <property type="entry name" value="mutY"/>
    <property type="match status" value="1"/>
</dbReference>
<keyword evidence="11" id="KW-0411">Iron-sulfur</keyword>
<comment type="similarity">
    <text evidence="3 14">Belongs to the Nth/MutY family.</text>
</comment>
<dbReference type="GO" id="GO:0000701">
    <property type="term" value="F:purine-specific mismatch base pair DNA N-glycosylase activity"/>
    <property type="evidence" value="ECO:0007669"/>
    <property type="project" value="UniProtKB-EC"/>
</dbReference>
<keyword evidence="8 14" id="KW-0227">DNA damage</keyword>
<evidence type="ECO:0000256" key="1">
    <source>
        <dbReference type="ARBA" id="ARBA00000843"/>
    </source>
</evidence>
<keyword evidence="7" id="KW-0479">Metal-binding</keyword>
<dbReference type="InterPro" id="IPR011257">
    <property type="entry name" value="DNA_glycosylase"/>
</dbReference>
<evidence type="ECO:0000256" key="13">
    <source>
        <dbReference type="ARBA" id="ARBA00023295"/>
    </source>
</evidence>
<dbReference type="Proteomes" id="UP001193389">
    <property type="component" value="Chromosome"/>
</dbReference>
<keyword evidence="12" id="KW-0234">DNA repair</keyword>
<dbReference type="SUPFAM" id="SSF55811">
    <property type="entry name" value="Nudix"/>
    <property type="match status" value="1"/>
</dbReference>
<dbReference type="AlphaFoldDB" id="A0A5K7SBZ0"/>
<dbReference type="Gene3D" id="3.90.79.10">
    <property type="entry name" value="Nucleoside Triphosphate Pyrophosphohydrolase"/>
    <property type="match status" value="1"/>
</dbReference>
<comment type="cofactor">
    <cofactor evidence="14">
        <name>[4Fe-4S] cluster</name>
        <dbReference type="ChEBI" id="CHEBI:49883"/>
    </cofactor>
    <text evidence="14">Binds 1 [4Fe-4S] cluster.</text>
</comment>
<dbReference type="PANTHER" id="PTHR42944">
    <property type="entry name" value="ADENINE DNA GLYCOSYLASE"/>
    <property type="match status" value="1"/>
</dbReference>
<dbReference type="GO" id="GO:0006284">
    <property type="term" value="P:base-excision repair"/>
    <property type="evidence" value="ECO:0007669"/>
    <property type="project" value="UniProtKB-UniRule"/>
</dbReference>
<dbReference type="KEGG" id="anf:AQPE_3251"/>
<comment type="catalytic activity">
    <reaction evidence="1 14">
        <text>Hydrolyzes free adenine bases from 7,8-dihydro-8-oxoguanine:adenine mismatched double-stranded DNA, leaving an apurinic site.</text>
        <dbReference type="EC" id="3.2.2.31"/>
    </reaction>
</comment>
<dbReference type="InterPro" id="IPR003651">
    <property type="entry name" value="Endonuclease3_FeS-loop_motif"/>
</dbReference>